<evidence type="ECO:0000256" key="3">
    <source>
        <dbReference type="ARBA" id="ARBA00022989"/>
    </source>
</evidence>
<dbReference type="InterPro" id="IPR000537">
    <property type="entry name" value="UbiA_prenyltransferase"/>
</dbReference>
<gene>
    <name evidence="6" type="ORF">GLOTRDRAFT_24494</name>
</gene>
<sequence>VFRGLLGTATNALWTFFLFTKSDFKTIMLPIVASVLATCPDLRIENLAFSMFWTWLHLLQFCTSNQTLSVDEDAANKSWRPVPSGRISLASAKALRWWTVPLCLLLSHQKGALLPSMSLTVMTLMHNELGWHSGWFGRNLCCALGYMAFEWGAISLASSSGLQDQSNVIYAIGLSGVLLMTTVHTQDFKDVVGDRIHNRKTLPIVMPKASRIFILVAMTAWSLFLPTLWGVHPLVAILFAALGFLIGVLCYAFRSVKADQIMYLVYN</sequence>
<dbReference type="RefSeq" id="XP_007867692.1">
    <property type="nucleotide sequence ID" value="XM_007869501.1"/>
</dbReference>
<keyword evidence="2 5" id="KW-0812">Transmembrane</keyword>
<dbReference type="PANTHER" id="PTHR42723:SF1">
    <property type="entry name" value="CHLOROPHYLL SYNTHASE, CHLOROPLASTIC"/>
    <property type="match status" value="1"/>
</dbReference>
<dbReference type="EMBL" id="KB469305">
    <property type="protein sequence ID" value="EPQ53734.1"/>
    <property type="molecule type" value="Genomic_DNA"/>
</dbReference>
<dbReference type="PANTHER" id="PTHR42723">
    <property type="entry name" value="CHLOROPHYLL SYNTHASE"/>
    <property type="match status" value="1"/>
</dbReference>
<feature type="non-terminal residue" evidence="6">
    <location>
        <position position="1"/>
    </location>
</feature>
<feature type="transmembrane region" description="Helical" evidence="5">
    <location>
        <begin position="209"/>
        <end position="229"/>
    </location>
</feature>
<proteinExistence type="predicted"/>
<dbReference type="Pfam" id="PF01040">
    <property type="entry name" value="UbiA"/>
    <property type="match status" value="1"/>
</dbReference>
<evidence type="ECO:0000256" key="2">
    <source>
        <dbReference type="ARBA" id="ARBA00022692"/>
    </source>
</evidence>
<evidence type="ECO:0000256" key="4">
    <source>
        <dbReference type="ARBA" id="ARBA00023136"/>
    </source>
</evidence>
<reference evidence="6 7" key="1">
    <citation type="journal article" date="2012" name="Science">
        <title>The Paleozoic origin of enzymatic lignin decomposition reconstructed from 31 fungal genomes.</title>
        <authorList>
            <person name="Floudas D."/>
            <person name="Binder M."/>
            <person name="Riley R."/>
            <person name="Barry K."/>
            <person name="Blanchette R.A."/>
            <person name="Henrissat B."/>
            <person name="Martinez A.T."/>
            <person name="Otillar R."/>
            <person name="Spatafora J.W."/>
            <person name="Yadav J.S."/>
            <person name="Aerts A."/>
            <person name="Benoit I."/>
            <person name="Boyd A."/>
            <person name="Carlson A."/>
            <person name="Copeland A."/>
            <person name="Coutinho P.M."/>
            <person name="de Vries R.P."/>
            <person name="Ferreira P."/>
            <person name="Findley K."/>
            <person name="Foster B."/>
            <person name="Gaskell J."/>
            <person name="Glotzer D."/>
            <person name="Gorecki P."/>
            <person name="Heitman J."/>
            <person name="Hesse C."/>
            <person name="Hori C."/>
            <person name="Igarashi K."/>
            <person name="Jurgens J.A."/>
            <person name="Kallen N."/>
            <person name="Kersten P."/>
            <person name="Kohler A."/>
            <person name="Kuees U."/>
            <person name="Kumar T.K.A."/>
            <person name="Kuo A."/>
            <person name="LaButti K."/>
            <person name="Larrondo L.F."/>
            <person name="Lindquist E."/>
            <person name="Ling A."/>
            <person name="Lombard V."/>
            <person name="Lucas S."/>
            <person name="Lundell T."/>
            <person name="Martin R."/>
            <person name="McLaughlin D.J."/>
            <person name="Morgenstern I."/>
            <person name="Morin E."/>
            <person name="Murat C."/>
            <person name="Nagy L.G."/>
            <person name="Nolan M."/>
            <person name="Ohm R.A."/>
            <person name="Patyshakuliyeva A."/>
            <person name="Rokas A."/>
            <person name="Ruiz-Duenas F.J."/>
            <person name="Sabat G."/>
            <person name="Salamov A."/>
            <person name="Samejima M."/>
            <person name="Schmutz J."/>
            <person name="Slot J.C."/>
            <person name="St John F."/>
            <person name="Stenlid J."/>
            <person name="Sun H."/>
            <person name="Sun S."/>
            <person name="Syed K."/>
            <person name="Tsang A."/>
            <person name="Wiebenga A."/>
            <person name="Young D."/>
            <person name="Pisabarro A."/>
            <person name="Eastwood D.C."/>
            <person name="Martin F."/>
            <person name="Cullen D."/>
            <person name="Grigoriev I.V."/>
            <person name="Hibbett D.S."/>
        </authorList>
    </citation>
    <scope>NUCLEOTIDE SEQUENCE [LARGE SCALE GENOMIC DNA]</scope>
    <source>
        <strain evidence="6 7">ATCC 11539</strain>
    </source>
</reference>
<dbReference type="GO" id="GO:0016765">
    <property type="term" value="F:transferase activity, transferring alkyl or aryl (other than methyl) groups"/>
    <property type="evidence" value="ECO:0007669"/>
    <property type="project" value="InterPro"/>
</dbReference>
<feature type="transmembrane region" description="Helical" evidence="5">
    <location>
        <begin position="235"/>
        <end position="253"/>
    </location>
</feature>
<dbReference type="CDD" id="cd13965">
    <property type="entry name" value="PT_UbiA_3"/>
    <property type="match status" value="1"/>
</dbReference>
<dbReference type="KEGG" id="gtr:GLOTRDRAFT_24494"/>
<dbReference type="Proteomes" id="UP000030669">
    <property type="component" value="Unassembled WGS sequence"/>
</dbReference>
<dbReference type="eggNOG" id="ENOG502SN3D">
    <property type="taxonomic scope" value="Eukaryota"/>
</dbReference>
<dbReference type="GO" id="GO:0016020">
    <property type="term" value="C:membrane"/>
    <property type="evidence" value="ECO:0007669"/>
    <property type="project" value="UniProtKB-SubCell"/>
</dbReference>
<keyword evidence="7" id="KW-1185">Reference proteome</keyword>
<dbReference type="InterPro" id="IPR050475">
    <property type="entry name" value="Prenyltransferase_related"/>
</dbReference>
<comment type="subcellular location">
    <subcellularLocation>
        <location evidence="1">Membrane</location>
        <topology evidence="1">Multi-pass membrane protein</topology>
    </subcellularLocation>
</comment>
<dbReference type="OMA" id="TIWLFIA"/>
<dbReference type="OrthoDB" id="434972at2759"/>
<evidence type="ECO:0000313" key="6">
    <source>
        <dbReference type="EMBL" id="EPQ53734.1"/>
    </source>
</evidence>
<evidence type="ECO:0000256" key="1">
    <source>
        <dbReference type="ARBA" id="ARBA00004141"/>
    </source>
</evidence>
<keyword evidence="3 5" id="KW-1133">Transmembrane helix</keyword>
<dbReference type="Gene3D" id="1.10.357.140">
    <property type="entry name" value="UbiA prenyltransferase"/>
    <property type="match status" value="1"/>
</dbReference>
<dbReference type="AlphaFoldDB" id="S7RM00"/>
<accession>S7RM00</accession>
<name>S7RM00_GLOTA</name>
<dbReference type="GeneID" id="19305136"/>
<dbReference type="HOGENOM" id="CLU_063928_0_0_1"/>
<evidence type="ECO:0008006" key="8">
    <source>
        <dbReference type="Google" id="ProtNLM"/>
    </source>
</evidence>
<protein>
    <recommendedName>
        <fullName evidence="8">UbiA prenyltransferase</fullName>
    </recommendedName>
</protein>
<evidence type="ECO:0000313" key="7">
    <source>
        <dbReference type="Proteomes" id="UP000030669"/>
    </source>
</evidence>
<feature type="non-terminal residue" evidence="6">
    <location>
        <position position="267"/>
    </location>
</feature>
<dbReference type="InterPro" id="IPR044878">
    <property type="entry name" value="UbiA_sf"/>
</dbReference>
<keyword evidence="4 5" id="KW-0472">Membrane</keyword>
<evidence type="ECO:0000256" key="5">
    <source>
        <dbReference type="SAM" id="Phobius"/>
    </source>
</evidence>
<organism evidence="6 7">
    <name type="scientific">Gloeophyllum trabeum (strain ATCC 11539 / FP-39264 / Madison 617)</name>
    <name type="common">Brown rot fungus</name>
    <dbReference type="NCBI Taxonomy" id="670483"/>
    <lineage>
        <taxon>Eukaryota</taxon>
        <taxon>Fungi</taxon>
        <taxon>Dikarya</taxon>
        <taxon>Basidiomycota</taxon>
        <taxon>Agaricomycotina</taxon>
        <taxon>Agaricomycetes</taxon>
        <taxon>Gloeophyllales</taxon>
        <taxon>Gloeophyllaceae</taxon>
        <taxon>Gloeophyllum</taxon>
    </lineage>
</organism>